<keyword evidence="5 7" id="KW-1133">Transmembrane helix</keyword>
<feature type="transmembrane region" description="Helical" evidence="7">
    <location>
        <begin position="260"/>
        <end position="284"/>
    </location>
</feature>
<organism evidence="9 10">
    <name type="scientific">Diplocloster agilis</name>
    <dbReference type="NCBI Taxonomy" id="2850323"/>
    <lineage>
        <taxon>Bacteria</taxon>
        <taxon>Bacillati</taxon>
        <taxon>Bacillota</taxon>
        <taxon>Clostridia</taxon>
        <taxon>Lachnospirales</taxon>
        <taxon>Lachnospiraceae</taxon>
        <taxon>Diplocloster</taxon>
    </lineage>
</organism>
<comment type="similarity">
    <text evidence="7">Belongs to the binding-protein-dependent transport system permease family.</text>
</comment>
<dbReference type="GO" id="GO:0055085">
    <property type="term" value="P:transmembrane transport"/>
    <property type="evidence" value="ECO:0007669"/>
    <property type="project" value="InterPro"/>
</dbReference>
<dbReference type="SUPFAM" id="SSF161098">
    <property type="entry name" value="MetI-like"/>
    <property type="match status" value="1"/>
</dbReference>
<evidence type="ECO:0000256" key="5">
    <source>
        <dbReference type="ARBA" id="ARBA00022989"/>
    </source>
</evidence>
<accession>A0A949JYT7</accession>
<dbReference type="Proteomes" id="UP000712157">
    <property type="component" value="Unassembled WGS sequence"/>
</dbReference>
<feature type="transmembrane region" description="Helical" evidence="7">
    <location>
        <begin position="104"/>
        <end position="124"/>
    </location>
</feature>
<dbReference type="InterPro" id="IPR051393">
    <property type="entry name" value="ABC_transporter_permease"/>
</dbReference>
<sequence>MKTKERLKTLSFLAPALIIYFIIIVFPTFYSVILSFFDWNGISEKKFIGIKNYVNLFTNDAVFRIALKNNIIWIVLTVCITVVLALLLALVLNNRFKGRIVYRSIFYFPYMLSWIIVGIIWKWMYNPNFGMINTFLDALGLDSLKGAYLSNPKIALYCVFIAALWQGLGQPMLYFLAGLQTMSSDVLEAARIDGAGKFNLFIRVIVPMLKETFVIVLATQIIASMKVYDIVYVMTDSGPANATQTLATYMYNQTFSYNSLGAGSAVATVMMAIMMVIIVPYVIYSTKED</sequence>
<dbReference type="PANTHER" id="PTHR30193">
    <property type="entry name" value="ABC TRANSPORTER PERMEASE PROTEIN"/>
    <property type="match status" value="1"/>
</dbReference>
<comment type="caution">
    <text evidence="9">The sequence shown here is derived from an EMBL/GenBank/DDBJ whole genome shotgun (WGS) entry which is preliminary data.</text>
</comment>
<dbReference type="EMBL" id="JAHQCW010000024">
    <property type="protein sequence ID" value="MBU9737723.1"/>
    <property type="molecule type" value="Genomic_DNA"/>
</dbReference>
<comment type="subcellular location">
    <subcellularLocation>
        <location evidence="1 7">Cell membrane</location>
        <topology evidence="1 7">Multi-pass membrane protein</topology>
    </subcellularLocation>
</comment>
<evidence type="ECO:0000256" key="3">
    <source>
        <dbReference type="ARBA" id="ARBA00022475"/>
    </source>
</evidence>
<dbReference type="Pfam" id="PF00528">
    <property type="entry name" value="BPD_transp_1"/>
    <property type="match status" value="1"/>
</dbReference>
<dbReference type="AlphaFoldDB" id="A0A949JYT7"/>
<evidence type="ECO:0000256" key="1">
    <source>
        <dbReference type="ARBA" id="ARBA00004651"/>
    </source>
</evidence>
<dbReference type="InterPro" id="IPR000515">
    <property type="entry name" value="MetI-like"/>
</dbReference>
<evidence type="ECO:0000259" key="8">
    <source>
        <dbReference type="PROSITE" id="PS50928"/>
    </source>
</evidence>
<keyword evidence="3" id="KW-1003">Cell membrane</keyword>
<feature type="transmembrane region" description="Helical" evidence="7">
    <location>
        <begin position="200"/>
        <end position="223"/>
    </location>
</feature>
<dbReference type="Gene3D" id="1.10.3720.10">
    <property type="entry name" value="MetI-like"/>
    <property type="match status" value="1"/>
</dbReference>
<evidence type="ECO:0000256" key="7">
    <source>
        <dbReference type="RuleBase" id="RU363032"/>
    </source>
</evidence>
<keyword evidence="2 7" id="KW-0813">Transport</keyword>
<dbReference type="PROSITE" id="PS50928">
    <property type="entry name" value="ABC_TM1"/>
    <property type="match status" value="1"/>
</dbReference>
<evidence type="ECO:0000313" key="10">
    <source>
        <dbReference type="Proteomes" id="UP000712157"/>
    </source>
</evidence>
<keyword evidence="4 7" id="KW-0812">Transmembrane</keyword>
<dbReference type="GO" id="GO:0005886">
    <property type="term" value="C:plasma membrane"/>
    <property type="evidence" value="ECO:0007669"/>
    <property type="project" value="UniProtKB-SubCell"/>
</dbReference>
<dbReference type="InterPro" id="IPR035906">
    <property type="entry name" value="MetI-like_sf"/>
</dbReference>
<gene>
    <name evidence="9" type="ORF">KTH89_14345</name>
</gene>
<evidence type="ECO:0000313" key="9">
    <source>
        <dbReference type="EMBL" id="MBU9737723.1"/>
    </source>
</evidence>
<reference evidence="9" key="1">
    <citation type="submission" date="2021-06" db="EMBL/GenBank/DDBJ databases">
        <title>Description of novel taxa of the family Lachnospiraceae.</title>
        <authorList>
            <person name="Chaplin A.V."/>
            <person name="Sokolova S.R."/>
            <person name="Pikina A.P."/>
            <person name="Korzhanova M."/>
            <person name="Belova V."/>
            <person name="Korostin D."/>
            <person name="Efimov B.A."/>
        </authorList>
    </citation>
    <scope>NUCLEOTIDE SEQUENCE</scope>
    <source>
        <strain evidence="9">ASD5720</strain>
    </source>
</reference>
<dbReference type="PANTHER" id="PTHR30193:SF37">
    <property type="entry name" value="INNER MEMBRANE ABC TRANSPORTER PERMEASE PROTEIN YCJO"/>
    <property type="match status" value="1"/>
</dbReference>
<protein>
    <submittedName>
        <fullName evidence="9">Sugar ABC transporter permease</fullName>
    </submittedName>
</protein>
<evidence type="ECO:0000256" key="4">
    <source>
        <dbReference type="ARBA" id="ARBA00022692"/>
    </source>
</evidence>
<evidence type="ECO:0000256" key="2">
    <source>
        <dbReference type="ARBA" id="ARBA00022448"/>
    </source>
</evidence>
<proteinExistence type="inferred from homology"/>
<dbReference type="CDD" id="cd06261">
    <property type="entry name" value="TM_PBP2"/>
    <property type="match status" value="1"/>
</dbReference>
<keyword evidence="10" id="KW-1185">Reference proteome</keyword>
<feature type="transmembrane region" description="Helical" evidence="7">
    <location>
        <begin position="12"/>
        <end position="37"/>
    </location>
</feature>
<feature type="transmembrane region" description="Helical" evidence="7">
    <location>
        <begin position="71"/>
        <end position="92"/>
    </location>
</feature>
<dbReference type="RefSeq" id="WP_158346995.1">
    <property type="nucleotide sequence ID" value="NZ_JAHQCW010000024.1"/>
</dbReference>
<evidence type="ECO:0000256" key="6">
    <source>
        <dbReference type="ARBA" id="ARBA00023136"/>
    </source>
</evidence>
<keyword evidence="6 7" id="KW-0472">Membrane</keyword>
<name>A0A949JYT7_9FIRM</name>
<feature type="domain" description="ABC transmembrane type-1" evidence="8">
    <location>
        <begin position="67"/>
        <end position="283"/>
    </location>
</feature>
<feature type="transmembrane region" description="Helical" evidence="7">
    <location>
        <begin position="154"/>
        <end position="179"/>
    </location>
</feature>